<keyword evidence="3" id="KW-1185">Reference proteome</keyword>
<feature type="region of interest" description="Disordered" evidence="1">
    <location>
        <begin position="1"/>
        <end position="21"/>
    </location>
</feature>
<proteinExistence type="predicted"/>
<organism evidence="2 3">
    <name type="scientific">Ornithinimicrobium faecis</name>
    <dbReference type="NCBI Taxonomy" id="2934158"/>
    <lineage>
        <taxon>Bacteria</taxon>
        <taxon>Bacillati</taxon>
        <taxon>Actinomycetota</taxon>
        <taxon>Actinomycetes</taxon>
        <taxon>Micrococcales</taxon>
        <taxon>Ornithinimicrobiaceae</taxon>
        <taxon>Ornithinimicrobium</taxon>
    </lineage>
</organism>
<name>A0ABY4YU51_9MICO</name>
<feature type="compositionally biased region" description="Basic and acidic residues" evidence="1">
    <location>
        <begin position="7"/>
        <end position="21"/>
    </location>
</feature>
<sequence length="386" mass="42417">MNADESQQDRDSTSPREDVRRELEQTKKFVGELSMDDLRQGTWFPKLLTFSLHKYETQVNAEYFRRKYPNLPPDAVAQERIKMAARYASIAGGLNATAYTGAIVATIGSHGGASPLTLPAAAASFTVDLVYTSQLQLRLAYDLSVLYGVPLDLDDPDDLWKLIRVAFVVKTGEVGTDVLVKGVPVVLRPLVKKVFSGATLATLKGLPGVGKYLLQRNIIKMAIPGVGVPLAAGVNFWTTKVAGKYAKNSFRREARIMEEAGRITSRTRLHPELLWVLWLVVHSDTASSTGQVSLLHHVTLRVNDSAEVQEALEQMRAVIEVDPDHVWAMLAAADGDLEPLYAASLTAAVVDGKVRDKQLQVLELVADRCGVYHSTEAVQEAALRWQ</sequence>
<dbReference type="Proteomes" id="UP001056455">
    <property type="component" value="Chromosome"/>
</dbReference>
<protein>
    <submittedName>
        <fullName evidence="2">Uncharacterized protein</fullName>
    </submittedName>
</protein>
<dbReference type="RefSeq" id="WP_252593454.1">
    <property type="nucleotide sequence ID" value="NZ_CP099489.1"/>
</dbReference>
<evidence type="ECO:0000313" key="2">
    <source>
        <dbReference type="EMBL" id="USQ80102.1"/>
    </source>
</evidence>
<reference evidence="2" key="1">
    <citation type="submission" date="2022-06" db="EMBL/GenBank/DDBJ databases">
        <title>Ornithinimicrobium HY1793.</title>
        <authorList>
            <person name="Huang Y."/>
        </authorList>
    </citation>
    <scope>NUCLEOTIDE SEQUENCE</scope>
    <source>
        <strain evidence="2">HY1793</strain>
    </source>
</reference>
<dbReference type="EMBL" id="CP099489">
    <property type="protein sequence ID" value="USQ80102.1"/>
    <property type="molecule type" value="Genomic_DNA"/>
</dbReference>
<gene>
    <name evidence="2" type="ORF">NF556_00095</name>
</gene>
<evidence type="ECO:0000313" key="3">
    <source>
        <dbReference type="Proteomes" id="UP001056455"/>
    </source>
</evidence>
<accession>A0ABY4YU51</accession>
<evidence type="ECO:0000256" key="1">
    <source>
        <dbReference type="SAM" id="MobiDB-lite"/>
    </source>
</evidence>